<sequence>MTYCCLMPRRLLVGDTTPMDRVIMVLFRESNLWSPALTDVCTSLFDRRRFDEFSGEGSAARQSLVHQYDVPEEFIGVLICDPWFSFRDIIFKGGS</sequence>
<keyword evidence="2" id="KW-1185">Reference proteome</keyword>
<dbReference type="Proteomes" id="UP000299102">
    <property type="component" value="Unassembled WGS sequence"/>
</dbReference>
<dbReference type="EMBL" id="BGZK01000953">
    <property type="protein sequence ID" value="GBP66252.1"/>
    <property type="molecule type" value="Genomic_DNA"/>
</dbReference>
<evidence type="ECO:0000313" key="2">
    <source>
        <dbReference type="Proteomes" id="UP000299102"/>
    </source>
</evidence>
<accession>A0A4C1XTD0</accession>
<dbReference type="AlphaFoldDB" id="A0A4C1XTD0"/>
<organism evidence="1 2">
    <name type="scientific">Eumeta variegata</name>
    <name type="common">Bagworm moth</name>
    <name type="synonym">Eumeta japonica</name>
    <dbReference type="NCBI Taxonomy" id="151549"/>
    <lineage>
        <taxon>Eukaryota</taxon>
        <taxon>Metazoa</taxon>
        <taxon>Ecdysozoa</taxon>
        <taxon>Arthropoda</taxon>
        <taxon>Hexapoda</taxon>
        <taxon>Insecta</taxon>
        <taxon>Pterygota</taxon>
        <taxon>Neoptera</taxon>
        <taxon>Endopterygota</taxon>
        <taxon>Lepidoptera</taxon>
        <taxon>Glossata</taxon>
        <taxon>Ditrysia</taxon>
        <taxon>Tineoidea</taxon>
        <taxon>Psychidae</taxon>
        <taxon>Oiketicinae</taxon>
        <taxon>Eumeta</taxon>
    </lineage>
</organism>
<proteinExistence type="predicted"/>
<protein>
    <submittedName>
        <fullName evidence="1">Uncharacterized protein</fullName>
    </submittedName>
</protein>
<name>A0A4C1XTD0_EUMVA</name>
<gene>
    <name evidence="1" type="ORF">EVAR_41047_1</name>
</gene>
<reference evidence="1 2" key="1">
    <citation type="journal article" date="2019" name="Commun. Biol.">
        <title>The bagworm genome reveals a unique fibroin gene that provides high tensile strength.</title>
        <authorList>
            <person name="Kono N."/>
            <person name="Nakamura H."/>
            <person name="Ohtoshi R."/>
            <person name="Tomita M."/>
            <person name="Numata K."/>
            <person name="Arakawa K."/>
        </authorList>
    </citation>
    <scope>NUCLEOTIDE SEQUENCE [LARGE SCALE GENOMIC DNA]</scope>
</reference>
<comment type="caution">
    <text evidence="1">The sequence shown here is derived from an EMBL/GenBank/DDBJ whole genome shotgun (WGS) entry which is preliminary data.</text>
</comment>
<evidence type="ECO:0000313" key="1">
    <source>
        <dbReference type="EMBL" id="GBP66252.1"/>
    </source>
</evidence>